<proteinExistence type="predicted"/>
<dbReference type="EMBL" id="OZ035832">
    <property type="protein sequence ID" value="CAL1572075.1"/>
    <property type="molecule type" value="Genomic_DNA"/>
</dbReference>
<evidence type="ECO:0000313" key="3">
    <source>
        <dbReference type="Proteomes" id="UP001497482"/>
    </source>
</evidence>
<organism evidence="2 3">
    <name type="scientific">Knipowitschia caucasica</name>
    <name type="common">Caucasian dwarf goby</name>
    <name type="synonym">Pomatoschistus caucasicus</name>
    <dbReference type="NCBI Taxonomy" id="637954"/>
    <lineage>
        <taxon>Eukaryota</taxon>
        <taxon>Metazoa</taxon>
        <taxon>Chordata</taxon>
        <taxon>Craniata</taxon>
        <taxon>Vertebrata</taxon>
        <taxon>Euteleostomi</taxon>
        <taxon>Actinopterygii</taxon>
        <taxon>Neopterygii</taxon>
        <taxon>Teleostei</taxon>
        <taxon>Neoteleostei</taxon>
        <taxon>Acanthomorphata</taxon>
        <taxon>Gobiaria</taxon>
        <taxon>Gobiiformes</taxon>
        <taxon>Gobioidei</taxon>
        <taxon>Gobiidae</taxon>
        <taxon>Gobiinae</taxon>
        <taxon>Knipowitschia</taxon>
    </lineage>
</organism>
<dbReference type="AlphaFoldDB" id="A0AAV2J422"/>
<feature type="compositionally biased region" description="Gly residues" evidence="1">
    <location>
        <begin position="1"/>
        <end position="22"/>
    </location>
</feature>
<evidence type="ECO:0000256" key="1">
    <source>
        <dbReference type="SAM" id="MobiDB-lite"/>
    </source>
</evidence>
<reference evidence="2 3" key="1">
    <citation type="submission" date="2024-04" db="EMBL/GenBank/DDBJ databases">
        <authorList>
            <person name="Waldvogel A.-M."/>
            <person name="Schoenle A."/>
        </authorList>
    </citation>
    <scope>NUCLEOTIDE SEQUENCE [LARGE SCALE GENOMIC DNA]</scope>
</reference>
<protein>
    <submittedName>
        <fullName evidence="2">Uncharacterized protein</fullName>
    </submittedName>
</protein>
<gene>
    <name evidence="2" type="ORF">KC01_LOCUS4124</name>
</gene>
<dbReference type="Proteomes" id="UP001497482">
    <property type="component" value="Chromosome 10"/>
</dbReference>
<sequence>MSRTGGGQGERGGGGGGGGGSVLGPARSTNQCTCPILPRCSDTCDTCLPSSPSRPGAPPVQEWGPPGDHSSGADLSQPP</sequence>
<feature type="region of interest" description="Disordered" evidence="1">
    <location>
        <begin position="45"/>
        <end position="79"/>
    </location>
</feature>
<keyword evidence="3" id="KW-1185">Reference proteome</keyword>
<feature type="region of interest" description="Disordered" evidence="1">
    <location>
        <begin position="1"/>
        <end position="28"/>
    </location>
</feature>
<evidence type="ECO:0000313" key="2">
    <source>
        <dbReference type="EMBL" id="CAL1572075.1"/>
    </source>
</evidence>
<name>A0AAV2J422_KNICA</name>
<accession>A0AAV2J422</accession>